<keyword evidence="2" id="KW-0560">Oxidoreductase</keyword>
<keyword evidence="2" id="KW-0223">Dioxygenase</keyword>
<dbReference type="SUPFAM" id="SSF54593">
    <property type="entry name" value="Glyoxalase/Bleomycin resistance protein/Dihydroxybiphenyl dioxygenase"/>
    <property type="match status" value="1"/>
</dbReference>
<accession>A0A1H2TL81</accession>
<evidence type="ECO:0000313" key="3">
    <source>
        <dbReference type="Proteomes" id="UP000199488"/>
    </source>
</evidence>
<reference evidence="2 3" key="1">
    <citation type="submission" date="2016-10" db="EMBL/GenBank/DDBJ databases">
        <authorList>
            <person name="de Groot N.N."/>
        </authorList>
    </citation>
    <scope>NUCLEOTIDE SEQUENCE [LARGE SCALE GENOMIC DNA]</scope>
    <source>
        <strain evidence="2 3">DSM 23126</strain>
    </source>
</reference>
<gene>
    <name evidence="2" type="ORF">SAMN05421781_1458</name>
</gene>
<dbReference type="PROSITE" id="PS51819">
    <property type="entry name" value="VOC"/>
    <property type="match status" value="1"/>
</dbReference>
<dbReference type="AlphaFoldDB" id="A0A1H2TL81"/>
<dbReference type="EMBL" id="FNNC01000002">
    <property type="protein sequence ID" value="SDW44570.1"/>
    <property type="molecule type" value="Genomic_DNA"/>
</dbReference>
<name>A0A1H2TL81_9BACI</name>
<feature type="domain" description="VOC" evidence="1">
    <location>
        <begin position="6"/>
        <end position="120"/>
    </location>
</feature>
<dbReference type="PANTHER" id="PTHR39175:SF1">
    <property type="entry name" value="FAMILY PROTEIN, PUTATIVE (AFU_ORTHOLOGUE AFUA_3G15060)-RELATED"/>
    <property type="match status" value="1"/>
</dbReference>
<organism evidence="2 3">
    <name type="scientific">Marinococcus luteus</name>
    <dbReference type="NCBI Taxonomy" id="1122204"/>
    <lineage>
        <taxon>Bacteria</taxon>
        <taxon>Bacillati</taxon>
        <taxon>Bacillota</taxon>
        <taxon>Bacilli</taxon>
        <taxon>Bacillales</taxon>
        <taxon>Bacillaceae</taxon>
        <taxon>Marinococcus</taxon>
    </lineage>
</organism>
<dbReference type="PANTHER" id="PTHR39175">
    <property type="entry name" value="FAMILY PROTEIN, PUTATIVE (AFU_ORTHOLOGUE AFUA_3G15060)-RELATED"/>
    <property type="match status" value="1"/>
</dbReference>
<dbReference type="Proteomes" id="UP000199488">
    <property type="component" value="Unassembled WGS sequence"/>
</dbReference>
<dbReference type="GO" id="GO:0051213">
    <property type="term" value="F:dioxygenase activity"/>
    <property type="evidence" value="ECO:0007669"/>
    <property type="project" value="UniProtKB-KW"/>
</dbReference>
<keyword evidence="3" id="KW-1185">Reference proteome</keyword>
<dbReference type="OrthoDB" id="9813630at2"/>
<sequence length="120" mass="13733">MTLFTGIDHVQLAAPPESEEKARHFFHTILGMPEIPKPEDLAKRGGVWFDCGGLEVHIGVEEPFSPARKAHPALRVHNLELARERLQEFNWPVKPEQPLNGSPRFYTEDPFGNRIELIER</sequence>
<evidence type="ECO:0000259" key="1">
    <source>
        <dbReference type="PROSITE" id="PS51819"/>
    </source>
</evidence>
<evidence type="ECO:0000313" key="2">
    <source>
        <dbReference type="EMBL" id="SDW44570.1"/>
    </source>
</evidence>
<dbReference type="RefSeq" id="WP_091613064.1">
    <property type="nucleotide sequence ID" value="NZ_FNNC01000002.1"/>
</dbReference>
<dbReference type="STRING" id="1122204.SAMN05421781_1458"/>
<dbReference type="InterPro" id="IPR037523">
    <property type="entry name" value="VOC_core"/>
</dbReference>
<dbReference type="Gene3D" id="3.10.180.10">
    <property type="entry name" value="2,3-Dihydroxybiphenyl 1,2-Dioxygenase, domain 1"/>
    <property type="match status" value="1"/>
</dbReference>
<dbReference type="InterPro" id="IPR004360">
    <property type="entry name" value="Glyas_Fos-R_dOase_dom"/>
</dbReference>
<proteinExistence type="predicted"/>
<dbReference type="InterPro" id="IPR029068">
    <property type="entry name" value="Glyas_Bleomycin-R_OHBP_Dase"/>
</dbReference>
<protein>
    <submittedName>
        <fullName evidence="2">Catechol 2,3-dioxygenase</fullName>
    </submittedName>
</protein>
<dbReference type="Pfam" id="PF00903">
    <property type="entry name" value="Glyoxalase"/>
    <property type="match status" value="1"/>
</dbReference>